<dbReference type="Gene3D" id="3.30.450.20">
    <property type="entry name" value="PAS domain"/>
    <property type="match status" value="2"/>
</dbReference>
<evidence type="ECO:0000313" key="6">
    <source>
        <dbReference type="Proteomes" id="UP000597989"/>
    </source>
</evidence>
<comment type="caution">
    <text evidence="5">The sequence shown here is derived from an EMBL/GenBank/DDBJ whole genome shotgun (WGS) entry which is preliminary data.</text>
</comment>
<dbReference type="Proteomes" id="UP000597989">
    <property type="component" value="Unassembled WGS sequence"/>
</dbReference>
<reference evidence="4" key="4">
    <citation type="submission" date="2023-12" db="EMBL/GenBank/DDBJ databases">
        <authorList>
            <person name="Sun Q."/>
            <person name="Inoue M."/>
        </authorList>
    </citation>
    <scope>NUCLEOTIDE SEQUENCE</scope>
    <source>
        <strain evidence="4">JCM 10664</strain>
    </source>
</reference>
<gene>
    <name evidence="4" type="ORF">GCM10009545_18810</name>
    <name evidence="5" type="ORF">GCM10011581_21050</name>
</gene>
<accession>A0A917JS87</accession>
<dbReference type="PROSITE" id="PS50887">
    <property type="entry name" value="GGDEF"/>
    <property type="match status" value="1"/>
</dbReference>
<dbReference type="SUPFAM" id="SSF55785">
    <property type="entry name" value="PYP-like sensor domain (PAS domain)"/>
    <property type="match status" value="2"/>
</dbReference>
<dbReference type="InterPro" id="IPR000014">
    <property type="entry name" value="PAS"/>
</dbReference>
<dbReference type="NCBIfam" id="TIGR00254">
    <property type="entry name" value="GGDEF"/>
    <property type="match status" value="1"/>
</dbReference>
<dbReference type="EMBL" id="BAAAHC010000008">
    <property type="protein sequence ID" value="GAA0516988.1"/>
    <property type="molecule type" value="Genomic_DNA"/>
</dbReference>
<evidence type="ECO:0008006" key="8">
    <source>
        <dbReference type="Google" id="ProtNLM"/>
    </source>
</evidence>
<dbReference type="SMART" id="SM00091">
    <property type="entry name" value="PAS"/>
    <property type="match status" value="2"/>
</dbReference>
<dbReference type="Pfam" id="PF00990">
    <property type="entry name" value="GGDEF"/>
    <property type="match status" value="1"/>
</dbReference>
<dbReference type="Proteomes" id="UP001500220">
    <property type="component" value="Unassembled WGS sequence"/>
</dbReference>
<dbReference type="Pfam" id="PF00989">
    <property type="entry name" value="PAS"/>
    <property type="match status" value="1"/>
</dbReference>
<evidence type="ECO:0000259" key="2">
    <source>
        <dbReference type="PROSITE" id="PS50113"/>
    </source>
</evidence>
<feature type="domain" description="PAS" evidence="1">
    <location>
        <begin position="1"/>
        <end position="41"/>
    </location>
</feature>
<reference evidence="5 6" key="1">
    <citation type="journal article" date="2014" name="Int. J. Syst. Evol. Microbiol.">
        <title>Complete genome sequence of Corynebacterium casei LMG S-19264T (=DSM 44701T), isolated from a smear-ripened cheese.</title>
        <authorList>
            <consortium name="US DOE Joint Genome Institute (JGI-PGF)"/>
            <person name="Walter F."/>
            <person name="Albersmeier A."/>
            <person name="Kalinowski J."/>
            <person name="Ruckert C."/>
        </authorList>
    </citation>
    <scope>NUCLEOTIDE SEQUENCE [LARGE SCALE GENOMIC DNA]</scope>
    <source>
        <strain evidence="5 6">CGMCC 4.7206</strain>
    </source>
</reference>
<dbReference type="CDD" id="cd01949">
    <property type="entry name" value="GGDEF"/>
    <property type="match status" value="1"/>
</dbReference>
<evidence type="ECO:0000259" key="3">
    <source>
        <dbReference type="PROSITE" id="PS50887"/>
    </source>
</evidence>
<dbReference type="InterPro" id="IPR052155">
    <property type="entry name" value="Biofilm_reg_signaling"/>
</dbReference>
<dbReference type="PROSITE" id="PS50113">
    <property type="entry name" value="PAC"/>
    <property type="match status" value="1"/>
</dbReference>
<evidence type="ECO:0000313" key="5">
    <source>
        <dbReference type="EMBL" id="GGI83653.1"/>
    </source>
</evidence>
<dbReference type="InterPro" id="IPR000160">
    <property type="entry name" value="GGDEF_dom"/>
</dbReference>
<dbReference type="EMBL" id="BMMT01000006">
    <property type="protein sequence ID" value="GGI83653.1"/>
    <property type="molecule type" value="Genomic_DNA"/>
</dbReference>
<dbReference type="InterPro" id="IPR043128">
    <property type="entry name" value="Rev_trsase/Diguanyl_cyclase"/>
</dbReference>
<dbReference type="CDD" id="cd00130">
    <property type="entry name" value="PAS"/>
    <property type="match status" value="2"/>
</dbReference>
<dbReference type="AlphaFoldDB" id="A0A917JS87"/>
<reference evidence="4 7" key="2">
    <citation type="journal article" date="2019" name="Int. J. Syst. Evol. Microbiol.">
        <title>The Global Catalogue of Microorganisms (GCM) 10K type strain sequencing project: providing services to taxonomists for standard genome sequencing and annotation.</title>
        <authorList>
            <consortium name="The Broad Institute Genomics Platform"/>
            <consortium name="The Broad Institute Genome Sequencing Center for Infectious Disease"/>
            <person name="Wu L."/>
            <person name="Ma J."/>
        </authorList>
    </citation>
    <scope>NUCLEOTIDE SEQUENCE [LARGE SCALE GENOMIC DNA]</scope>
    <source>
        <strain evidence="4 7">JCM 10664</strain>
    </source>
</reference>
<dbReference type="InterPro" id="IPR013767">
    <property type="entry name" value="PAS_fold"/>
</dbReference>
<dbReference type="SUPFAM" id="SSF55073">
    <property type="entry name" value="Nucleotide cyclase"/>
    <property type="match status" value="1"/>
</dbReference>
<name>A0A917JS87_9PSEU</name>
<dbReference type="GO" id="GO:0006355">
    <property type="term" value="P:regulation of DNA-templated transcription"/>
    <property type="evidence" value="ECO:0007669"/>
    <property type="project" value="InterPro"/>
</dbReference>
<keyword evidence="7" id="KW-1185">Reference proteome</keyword>
<evidence type="ECO:0000259" key="1">
    <source>
        <dbReference type="PROSITE" id="PS50112"/>
    </source>
</evidence>
<dbReference type="PROSITE" id="PS50112">
    <property type="entry name" value="PAS"/>
    <property type="match status" value="2"/>
</dbReference>
<dbReference type="Gene3D" id="3.30.70.270">
    <property type="match status" value="1"/>
</dbReference>
<feature type="domain" description="GGDEF" evidence="3">
    <location>
        <begin position="261"/>
        <end position="385"/>
    </location>
</feature>
<dbReference type="PANTHER" id="PTHR44757">
    <property type="entry name" value="DIGUANYLATE CYCLASE DGCP"/>
    <property type="match status" value="1"/>
</dbReference>
<sequence length="385" mass="42616">MTLLDQHERFIFVNDAFCDLLGYDRDELLRRHQTDLIHPDDVRAPSLFDEVLADPSGEAAHAFRVVRCDGEIIWLLLSASVIRDDCGRALCVATVAHNITDRRETALRWQRTFAHAPIGMALLDTRGYWTEVNAAFCKLLGYERAELLRTPPTRLTYPGAPGDSALTDVLDGRVDSASFRSCLRHKAGYPVWLFVRVSGVLGADGRPAHLVGQYEELGARRMSDTHLAHLALHDPLTGLANRVLLGDRLDQHLAELPRLGGVLTVLLVDLDELKRVNDLHGHAVGDRMLMAAGDALLRSASPGDTVARLGGDEFAVLSRLADLRAARAFRDRVERFLRTDVLVSGKRLPMRASVGLATTADATTRPADLLHAADQDMYTRKRRCV</sequence>
<dbReference type="SMART" id="SM00086">
    <property type="entry name" value="PAC"/>
    <property type="match status" value="1"/>
</dbReference>
<proteinExistence type="predicted"/>
<dbReference type="InterPro" id="IPR001610">
    <property type="entry name" value="PAC"/>
</dbReference>
<protein>
    <recommendedName>
        <fullName evidence="8">PAS domain S-box-containing protein/diguanylate cyclase (GGDEF)-like protein</fullName>
    </recommendedName>
</protein>
<dbReference type="Pfam" id="PF13426">
    <property type="entry name" value="PAS_9"/>
    <property type="match status" value="1"/>
</dbReference>
<evidence type="ECO:0000313" key="7">
    <source>
        <dbReference type="Proteomes" id="UP001500220"/>
    </source>
</evidence>
<dbReference type="InterPro" id="IPR035965">
    <property type="entry name" value="PAS-like_dom_sf"/>
</dbReference>
<reference evidence="5" key="3">
    <citation type="submission" date="2020-09" db="EMBL/GenBank/DDBJ databases">
        <authorList>
            <person name="Sun Q."/>
            <person name="Zhou Y."/>
        </authorList>
    </citation>
    <scope>NUCLEOTIDE SEQUENCE</scope>
    <source>
        <strain evidence="5">CGMCC 4.7206</strain>
    </source>
</reference>
<dbReference type="PANTHER" id="PTHR44757:SF2">
    <property type="entry name" value="BIOFILM ARCHITECTURE MAINTENANCE PROTEIN MBAA"/>
    <property type="match status" value="1"/>
</dbReference>
<dbReference type="SMART" id="SM00267">
    <property type="entry name" value="GGDEF"/>
    <property type="match status" value="1"/>
</dbReference>
<evidence type="ECO:0000313" key="4">
    <source>
        <dbReference type="EMBL" id="GAA0516988.1"/>
    </source>
</evidence>
<dbReference type="NCBIfam" id="TIGR00229">
    <property type="entry name" value="sensory_box"/>
    <property type="match status" value="2"/>
</dbReference>
<dbReference type="InterPro" id="IPR000700">
    <property type="entry name" value="PAS-assoc_C"/>
</dbReference>
<dbReference type="InterPro" id="IPR029787">
    <property type="entry name" value="Nucleotide_cyclase"/>
</dbReference>
<organism evidence="5 6">
    <name type="scientific">Saccharopolyspora thermophila</name>
    <dbReference type="NCBI Taxonomy" id="89367"/>
    <lineage>
        <taxon>Bacteria</taxon>
        <taxon>Bacillati</taxon>
        <taxon>Actinomycetota</taxon>
        <taxon>Actinomycetes</taxon>
        <taxon>Pseudonocardiales</taxon>
        <taxon>Pseudonocardiaceae</taxon>
        <taxon>Saccharopolyspora</taxon>
    </lineage>
</organism>
<feature type="domain" description="PAS" evidence="1">
    <location>
        <begin position="105"/>
        <end position="148"/>
    </location>
</feature>
<feature type="domain" description="PAC" evidence="2">
    <location>
        <begin position="59"/>
        <end position="111"/>
    </location>
</feature>